<feature type="domain" description="Peptidase C-terminal archaeal/bacterial" evidence="3">
    <location>
        <begin position="174"/>
        <end position="243"/>
    </location>
</feature>
<feature type="compositionally biased region" description="Basic and acidic residues" evidence="1">
    <location>
        <begin position="162"/>
        <end position="172"/>
    </location>
</feature>
<protein>
    <submittedName>
        <fullName evidence="4">Peptidase</fullName>
    </submittedName>
</protein>
<feature type="domain" description="Peptidase C-terminal archaeal/bacterial" evidence="3">
    <location>
        <begin position="291"/>
        <end position="358"/>
    </location>
</feature>
<feature type="chain" id="PRO_5021197176" evidence="2">
    <location>
        <begin position="25"/>
        <end position="629"/>
    </location>
</feature>
<evidence type="ECO:0000256" key="1">
    <source>
        <dbReference type="SAM" id="MobiDB-lite"/>
    </source>
</evidence>
<dbReference type="InterPro" id="IPR007280">
    <property type="entry name" value="Peptidase_C_arc/bac"/>
</dbReference>
<evidence type="ECO:0000259" key="3">
    <source>
        <dbReference type="Pfam" id="PF04151"/>
    </source>
</evidence>
<comment type="caution">
    <text evidence="4">The sequence shown here is derived from an EMBL/GenBank/DDBJ whole genome shotgun (WGS) entry which is preliminary data.</text>
</comment>
<gene>
    <name evidence="4" type="ORF">EGY25_14870</name>
</gene>
<dbReference type="AlphaFoldDB" id="A0A4Y9RT63"/>
<dbReference type="Proteomes" id="UP000298216">
    <property type="component" value="Unassembled WGS sequence"/>
</dbReference>
<reference evidence="4 5" key="1">
    <citation type="submission" date="2019-03" db="EMBL/GenBank/DDBJ databases">
        <title>Draft genome of Brevundimonas sp. a heavy metal resistant soil bacteria.</title>
        <authorList>
            <person name="Soto J."/>
        </authorList>
    </citation>
    <scope>NUCLEOTIDE SEQUENCE [LARGE SCALE GENOMIC DNA]</scope>
    <source>
        <strain evidence="4 5">B-10</strain>
    </source>
</reference>
<sequence>MNRPSLAAAVSTVALLWAAAPALAQDAQPLRIGATVNGALTDADGKAADDDYRYDDYRFDARAGQRLEAILRSDAFDAFLAVYADGVEGEPLATDDDGLEDGTNARLRFTPERAGAYVLRARTLSGLDGGDYRLSLQERPAAPRAPRPSGIRLGATESGELTARDPEQEDGGRYDAYAFRANAGDRFVVTLDSEAFDPLVRVGRMNGPDFVEIGSNDDAPGGGLNSRLTFTAPTAGEYVIRATSLEDGLGRYEVGLAEAPPAAPSKPIAVGDEIKGELGSDSPVNDGGQRADTYRFTGTNGQRVAIEMKSSDFDAYLTLRRASDDTVLAEDDDGAGSGTDSRIARTLDADGDYIIEARGFSDEAEGDYTLTLTETAPPPPPTPATLGQKVEGEITDEDPQGDDGKRYDAYVFTGTEGQRVQAILRSGDFDAYLEIGEVGDTFEALASDDDGLAEGTDSRLNFTLPSADDYVVRASPLDSEGKGLYSLELLDRGPEPKPGSLLVGGTVRGTLSNSAALSDEGAYFDAYRFQAKKDEKLRITMVSNAFDSFIDLGQVDDDGDFSSLATDDDGLSDAHAKLDWTAPDDGWYLVRARAYGPNQTGAYALTVERQPAGASVAAHDEAPIVVTPK</sequence>
<evidence type="ECO:0000313" key="5">
    <source>
        <dbReference type="Proteomes" id="UP000298216"/>
    </source>
</evidence>
<evidence type="ECO:0000256" key="2">
    <source>
        <dbReference type="SAM" id="SignalP"/>
    </source>
</evidence>
<dbReference type="Pfam" id="PF04151">
    <property type="entry name" value="PPC"/>
    <property type="match status" value="2"/>
</dbReference>
<feature type="compositionally biased region" description="Low complexity" evidence="1">
    <location>
        <begin position="139"/>
        <end position="148"/>
    </location>
</feature>
<keyword evidence="2" id="KW-0732">Signal</keyword>
<proteinExistence type="predicted"/>
<name>A0A4Y9RT63_9CAUL</name>
<organism evidence="4 5">
    <name type="scientific">Brevundimonas intermedia</name>
    <dbReference type="NCBI Taxonomy" id="74315"/>
    <lineage>
        <taxon>Bacteria</taxon>
        <taxon>Pseudomonadati</taxon>
        <taxon>Pseudomonadota</taxon>
        <taxon>Alphaproteobacteria</taxon>
        <taxon>Caulobacterales</taxon>
        <taxon>Caulobacteraceae</taxon>
        <taxon>Brevundimonas</taxon>
    </lineage>
</organism>
<evidence type="ECO:0000313" key="4">
    <source>
        <dbReference type="EMBL" id="TFW10976.1"/>
    </source>
</evidence>
<dbReference type="Gene3D" id="2.60.120.380">
    <property type="match status" value="5"/>
</dbReference>
<dbReference type="OrthoDB" id="174027at2"/>
<feature type="region of interest" description="Disordered" evidence="1">
    <location>
        <begin position="137"/>
        <end position="172"/>
    </location>
</feature>
<feature type="region of interest" description="Disordered" evidence="1">
    <location>
        <begin position="372"/>
        <end position="405"/>
    </location>
</feature>
<dbReference type="RefSeq" id="WP_135195804.1">
    <property type="nucleotide sequence ID" value="NZ_SPVH01000007.1"/>
</dbReference>
<accession>A0A4Y9RT63</accession>
<dbReference type="EMBL" id="SPVH01000007">
    <property type="protein sequence ID" value="TFW10976.1"/>
    <property type="molecule type" value="Genomic_DNA"/>
</dbReference>
<feature type="signal peptide" evidence="2">
    <location>
        <begin position="1"/>
        <end position="24"/>
    </location>
</feature>
<keyword evidence="5" id="KW-1185">Reference proteome</keyword>